<feature type="transmembrane region" description="Helical" evidence="9">
    <location>
        <begin position="361"/>
        <end position="380"/>
    </location>
</feature>
<dbReference type="EMBL" id="AZHF01000008">
    <property type="protein sequence ID" value="OAA72032.1"/>
    <property type="molecule type" value="Genomic_DNA"/>
</dbReference>
<dbReference type="PANTHER" id="PTHR48022">
    <property type="entry name" value="PLASTIDIC GLUCOSE TRANSPORTER 4"/>
    <property type="match status" value="1"/>
</dbReference>
<dbReference type="FunFam" id="1.20.1250.20:FF:000061">
    <property type="entry name" value="MFS sugar transporter"/>
    <property type="match status" value="1"/>
</dbReference>
<evidence type="ECO:0000256" key="2">
    <source>
        <dbReference type="ARBA" id="ARBA00010992"/>
    </source>
</evidence>
<dbReference type="InterPro" id="IPR005829">
    <property type="entry name" value="Sugar_transporter_CS"/>
</dbReference>
<feature type="transmembrane region" description="Helical" evidence="9">
    <location>
        <begin position="140"/>
        <end position="163"/>
    </location>
</feature>
<feature type="compositionally biased region" description="Polar residues" evidence="8">
    <location>
        <begin position="558"/>
        <end position="567"/>
    </location>
</feature>
<evidence type="ECO:0000256" key="1">
    <source>
        <dbReference type="ARBA" id="ARBA00004141"/>
    </source>
</evidence>
<feature type="transmembrane region" description="Helical" evidence="9">
    <location>
        <begin position="420"/>
        <end position="443"/>
    </location>
</feature>
<dbReference type="GO" id="GO:0005351">
    <property type="term" value="F:carbohydrate:proton symporter activity"/>
    <property type="evidence" value="ECO:0007669"/>
    <property type="project" value="TreeGrafter"/>
</dbReference>
<dbReference type="InterPro" id="IPR050360">
    <property type="entry name" value="MFS_Sugar_Transporters"/>
</dbReference>
<name>A0A162JPW0_CORDF</name>
<evidence type="ECO:0000259" key="10">
    <source>
        <dbReference type="PROSITE" id="PS50850"/>
    </source>
</evidence>
<dbReference type="OrthoDB" id="6133115at2759"/>
<reference evidence="11 12" key="1">
    <citation type="journal article" date="2016" name="Genome Biol. Evol.">
        <title>Divergent and convergent evolution of fungal pathogenicity.</title>
        <authorList>
            <person name="Shang Y."/>
            <person name="Xiao G."/>
            <person name="Zheng P."/>
            <person name="Cen K."/>
            <person name="Zhan S."/>
            <person name="Wang C."/>
        </authorList>
    </citation>
    <scope>NUCLEOTIDE SEQUENCE [LARGE SCALE GENOMIC DNA]</scope>
    <source>
        <strain evidence="11 12">RCEF 1005</strain>
    </source>
</reference>
<dbReference type="GO" id="GO:0016020">
    <property type="term" value="C:membrane"/>
    <property type="evidence" value="ECO:0007669"/>
    <property type="project" value="UniProtKB-SubCell"/>
</dbReference>
<feature type="transmembrane region" description="Helical" evidence="9">
    <location>
        <begin position="108"/>
        <end position="131"/>
    </location>
</feature>
<dbReference type="InterPro" id="IPR036259">
    <property type="entry name" value="MFS_trans_sf"/>
</dbReference>
<feature type="transmembrane region" description="Helical" evidence="9">
    <location>
        <begin position="483"/>
        <end position="504"/>
    </location>
</feature>
<feature type="transmembrane region" description="Helical" evidence="9">
    <location>
        <begin position="201"/>
        <end position="220"/>
    </location>
</feature>
<protein>
    <submittedName>
        <fullName evidence="11">Sugar transporter STL1</fullName>
    </submittedName>
</protein>
<proteinExistence type="inferred from homology"/>
<feature type="transmembrane region" description="Helical" evidence="9">
    <location>
        <begin position="232"/>
        <end position="254"/>
    </location>
</feature>
<evidence type="ECO:0000313" key="12">
    <source>
        <dbReference type="Proteomes" id="UP000076881"/>
    </source>
</evidence>
<comment type="subcellular location">
    <subcellularLocation>
        <location evidence="1">Membrane</location>
        <topology evidence="1">Multi-pass membrane protein</topology>
    </subcellularLocation>
</comment>
<dbReference type="PROSITE" id="PS00216">
    <property type="entry name" value="SUGAR_TRANSPORT_1"/>
    <property type="match status" value="1"/>
</dbReference>
<organism evidence="11 12">
    <name type="scientific">Akanthomyces lecanii RCEF 1005</name>
    <dbReference type="NCBI Taxonomy" id="1081108"/>
    <lineage>
        <taxon>Eukaryota</taxon>
        <taxon>Fungi</taxon>
        <taxon>Dikarya</taxon>
        <taxon>Ascomycota</taxon>
        <taxon>Pezizomycotina</taxon>
        <taxon>Sordariomycetes</taxon>
        <taxon>Hypocreomycetidae</taxon>
        <taxon>Hypocreales</taxon>
        <taxon>Cordycipitaceae</taxon>
        <taxon>Akanthomyces</taxon>
        <taxon>Cordyceps confragosa</taxon>
    </lineage>
</organism>
<feature type="transmembrane region" description="Helical" evidence="9">
    <location>
        <begin position="392"/>
        <end position="414"/>
    </location>
</feature>
<evidence type="ECO:0000256" key="3">
    <source>
        <dbReference type="ARBA" id="ARBA00022448"/>
    </source>
</evidence>
<dbReference type="InterPro" id="IPR003663">
    <property type="entry name" value="Sugar/inositol_transpt"/>
</dbReference>
<keyword evidence="6 9" id="KW-0472">Membrane</keyword>
<dbReference type="PROSITE" id="PS50850">
    <property type="entry name" value="MFS"/>
    <property type="match status" value="1"/>
</dbReference>
<evidence type="ECO:0000256" key="8">
    <source>
        <dbReference type="SAM" id="MobiDB-lite"/>
    </source>
</evidence>
<sequence length="587" mass="64599">MGVRSRAAQHVAEYKYCHVVLLTIPPSRTTLIAFGINTLPSMWTSTAGLDGRKLRLAITFTSIVGFSLFGYDQGLMSGIISGEQFTKEFPAANVPDDASDATSRHVSVIRGAITSCYEIGCLFGAIFTLVWGERIGRTRLILSGGALMIVGAVISCSAFGPHWGLGQFVVGRVVSGIGNGMDTATIPVWQSECSKAHNRGFLVCFEGAIIAVGTLVAYWLDFGFSYIDTSVQWRFPVAFQILFAVVMMLGVLALPESPRWLLLRGHEKEAVHVLAKLNGTHSEDASVREEIGLMKAELHASKSETSEWKALFTFGKTQEFQRMMIGCSGQFLQQFSGCNGAIYYSTLLFKQNLHMSDRMSLVLGGVFATVYAIFTLPSFFMIEKVGRRKLWIIGFLGQGLSMFITMGCLVHPTTQNSNGAAVGIFLFIAFFAFTILPLPWIYPPEINPLRTRTRAAALSTCTNWLCNFAVVMFTPVFSDTSPWGIYLFFALVNMVAVPFAYFFYPETSGRHLEEIDLIFAKAHVEGKWPFQVAQQMPKLHNEEILEMSAQLGMGRPGISSSFANSENSVEKRTSAEKDNESPSGATV</sequence>
<dbReference type="GO" id="GO:0015793">
    <property type="term" value="P:glycerol transmembrane transport"/>
    <property type="evidence" value="ECO:0007669"/>
    <property type="project" value="TreeGrafter"/>
</dbReference>
<dbReference type="AlphaFoldDB" id="A0A162JPW0"/>
<accession>A0A162JPW0</accession>
<evidence type="ECO:0000256" key="6">
    <source>
        <dbReference type="ARBA" id="ARBA00023136"/>
    </source>
</evidence>
<evidence type="ECO:0000256" key="9">
    <source>
        <dbReference type="SAM" id="Phobius"/>
    </source>
</evidence>
<keyword evidence="11" id="KW-0762">Sugar transport</keyword>
<keyword evidence="5 9" id="KW-1133">Transmembrane helix</keyword>
<feature type="transmembrane region" description="Helical" evidence="9">
    <location>
        <begin position="54"/>
        <end position="71"/>
    </location>
</feature>
<comment type="similarity">
    <text evidence="2 7">Belongs to the major facilitator superfamily. Sugar transporter (TC 2.A.1.1) family.</text>
</comment>
<dbReference type="PRINTS" id="PR00171">
    <property type="entry name" value="SUGRTRNSPORT"/>
</dbReference>
<dbReference type="NCBIfam" id="TIGR00879">
    <property type="entry name" value="SP"/>
    <property type="match status" value="1"/>
</dbReference>
<feature type="region of interest" description="Disordered" evidence="8">
    <location>
        <begin position="558"/>
        <end position="587"/>
    </location>
</feature>
<feature type="domain" description="Major facilitator superfamily (MFS) profile" evidence="10">
    <location>
        <begin position="58"/>
        <end position="508"/>
    </location>
</feature>
<evidence type="ECO:0000256" key="7">
    <source>
        <dbReference type="RuleBase" id="RU003346"/>
    </source>
</evidence>
<keyword evidence="4 9" id="KW-0812">Transmembrane</keyword>
<feature type="compositionally biased region" description="Basic and acidic residues" evidence="8">
    <location>
        <begin position="568"/>
        <end position="580"/>
    </location>
</feature>
<keyword evidence="12" id="KW-1185">Reference proteome</keyword>
<keyword evidence="3 7" id="KW-0813">Transport</keyword>
<evidence type="ECO:0000313" key="11">
    <source>
        <dbReference type="EMBL" id="OAA72032.1"/>
    </source>
</evidence>
<dbReference type="InterPro" id="IPR020846">
    <property type="entry name" value="MFS_dom"/>
</dbReference>
<gene>
    <name evidence="11" type="ORF">LEL_09267</name>
</gene>
<feature type="transmembrane region" description="Helical" evidence="9">
    <location>
        <begin position="455"/>
        <end position="477"/>
    </location>
</feature>
<evidence type="ECO:0000256" key="4">
    <source>
        <dbReference type="ARBA" id="ARBA00022692"/>
    </source>
</evidence>
<dbReference type="Pfam" id="PF00083">
    <property type="entry name" value="Sugar_tr"/>
    <property type="match status" value="1"/>
</dbReference>
<dbReference type="PANTHER" id="PTHR48022:SF55">
    <property type="entry name" value="SUGAR TRANSPORTER STL1"/>
    <property type="match status" value="1"/>
</dbReference>
<dbReference type="Gene3D" id="1.20.1250.20">
    <property type="entry name" value="MFS general substrate transporter like domains"/>
    <property type="match status" value="1"/>
</dbReference>
<evidence type="ECO:0000256" key="5">
    <source>
        <dbReference type="ARBA" id="ARBA00022989"/>
    </source>
</evidence>
<dbReference type="Proteomes" id="UP000076881">
    <property type="component" value="Unassembled WGS sequence"/>
</dbReference>
<comment type="caution">
    <text evidence="11">The sequence shown here is derived from an EMBL/GenBank/DDBJ whole genome shotgun (WGS) entry which is preliminary data.</text>
</comment>
<dbReference type="SUPFAM" id="SSF103473">
    <property type="entry name" value="MFS general substrate transporter"/>
    <property type="match status" value="1"/>
</dbReference>
<dbReference type="InterPro" id="IPR005828">
    <property type="entry name" value="MFS_sugar_transport-like"/>
</dbReference>